<reference evidence="2 3" key="1">
    <citation type="journal article" date="2021" name="Genome Biol.">
        <title>AFLAP: assembly-free linkage analysis pipeline using k-mers from genome sequencing data.</title>
        <authorList>
            <person name="Fletcher K."/>
            <person name="Zhang L."/>
            <person name="Gil J."/>
            <person name="Han R."/>
            <person name="Cavanaugh K."/>
            <person name="Michelmore R."/>
        </authorList>
    </citation>
    <scope>NUCLEOTIDE SEQUENCE [LARGE SCALE GENOMIC DNA]</scope>
    <source>
        <strain evidence="2 3">SF5</strain>
    </source>
</reference>
<comment type="caution">
    <text evidence="2">The sequence shown here is derived from an EMBL/GenBank/DDBJ whole genome shotgun (WGS) entry which is preliminary data.</text>
</comment>
<evidence type="ECO:0000313" key="2">
    <source>
        <dbReference type="EMBL" id="TDH67461.1"/>
    </source>
</evidence>
<protein>
    <submittedName>
        <fullName evidence="2">Uncharacterized protein</fullName>
    </submittedName>
</protein>
<dbReference type="AlphaFoldDB" id="A0A976FJ00"/>
<dbReference type="Proteomes" id="UP000294530">
    <property type="component" value="Unassembled WGS sequence"/>
</dbReference>
<proteinExistence type="predicted"/>
<sequence length="68" mass="7500">MTFEGADYCRKVYLSLALLANLKVTDGYVRSIYAGSTVVPTTSFTISAGFLISYDSEDHSAERAWLIL</sequence>
<evidence type="ECO:0000313" key="3">
    <source>
        <dbReference type="Proteomes" id="UP000294530"/>
    </source>
</evidence>
<accession>A0A976FJ00</accession>
<gene>
    <name evidence="1" type="ORF">CCR75_007840</name>
    <name evidence="2" type="ORF">CCR75_007842</name>
</gene>
<evidence type="ECO:0000313" key="1">
    <source>
        <dbReference type="EMBL" id="TDH66726.1"/>
    </source>
</evidence>
<reference evidence="2" key="2">
    <citation type="submission" date="2021-07" db="EMBL/GenBank/DDBJ databases">
        <authorList>
            <person name="Fletcher K."/>
        </authorList>
    </citation>
    <scope>NUCLEOTIDE SEQUENCE</scope>
    <source>
        <strain evidence="2">SF5</strain>
    </source>
</reference>
<dbReference type="EMBL" id="SHOA02000006">
    <property type="protein sequence ID" value="TDH67461.1"/>
    <property type="molecule type" value="Genomic_DNA"/>
</dbReference>
<organism evidence="2 3">
    <name type="scientific">Bremia lactucae</name>
    <name type="common">Lettuce downy mildew</name>
    <dbReference type="NCBI Taxonomy" id="4779"/>
    <lineage>
        <taxon>Eukaryota</taxon>
        <taxon>Sar</taxon>
        <taxon>Stramenopiles</taxon>
        <taxon>Oomycota</taxon>
        <taxon>Peronosporomycetes</taxon>
        <taxon>Peronosporales</taxon>
        <taxon>Peronosporaceae</taxon>
        <taxon>Bremia</taxon>
    </lineage>
</organism>
<dbReference type="KEGG" id="blac:94351567"/>
<dbReference type="GeneID" id="94351567"/>
<keyword evidence="3" id="KW-1185">Reference proteome</keyword>
<dbReference type="EMBL" id="SHOA02000006">
    <property type="protein sequence ID" value="TDH66726.1"/>
    <property type="molecule type" value="Genomic_DNA"/>
</dbReference>
<name>A0A976FJ00_BRELC</name>
<dbReference type="RefSeq" id="XP_067816225.1">
    <property type="nucleotide sequence ID" value="XM_067965896.1"/>
</dbReference>